<accession>A0A1F6W454</accession>
<dbReference type="Proteomes" id="UP000178374">
    <property type="component" value="Unassembled WGS sequence"/>
</dbReference>
<reference evidence="1 2" key="1">
    <citation type="journal article" date="2016" name="Nat. Commun.">
        <title>Thousands of microbial genomes shed light on interconnected biogeochemical processes in an aquifer system.</title>
        <authorList>
            <person name="Anantharaman K."/>
            <person name="Brown C.T."/>
            <person name="Hug L.A."/>
            <person name="Sharon I."/>
            <person name="Castelle C.J."/>
            <person name="Probst A.J."/>
            <person name="Thomas B.C."/>
            <person name="Singh A."/>
            <person name="Wilkins M.J."/>
            <person name="Karaoz U."/>
            <person name="Brodie E.L."/>
            <person name="Williams K.H."/>
            <person name="Hubbard S.S."/>
            <person name="Banfield J.F."/>
        </authorList>
    </citation>
    <scope>NUCLEOTIDE SEQUENCE [LARGE SCALE GENOMIC DNA]</scope>
</reference>
<proteinExistence type="predicted"/>
<dbReference type="AlphaFoldDB" id="A0A1F6W454"/>
<name>A0A1F6W454_9BACT</name>
<evidence type="ECO:0000313" key="2">
    <source>
        <dbReference type="Proteomes" id="UP000178374"/>
    </source>
</evidence>
<sequence>MEPLTLEQFLEYVKVAAYYLFLERQKNSQFNGSSFSKMEILFRREFGRWPTKHEMAEEDWNYAKWAVAQRHFLLGDIFFRTPRPEVRGTHFFTTICYN</sequence>
<dbReference type="STRING" id="1801750.A3B85_00310"/>
<organism evidence="1 2">
    <name type="scientific">Candidatus Nomurabacteria bacterium RIFCSPHIGHO2_02_FULL_37_13</name>
    <dbReference type="NCBI Taxonomy" id="1801750"/>
    <lineage>
        <taxon>Bacteria</taxon>
        <taxon>Candidatus Nomuraibacteriota</taxon>
    </lineage>
</organism>
<protein>
    <submittedName>
        <fullName evidence="1">Uncharacterized protein</fullName>
    </submittedName>
</protein>
<gene>
    <name evidence="1" type="ORF">A3B85_00310</name>
</gene>
<evidence type="ECO:0000313" key="1">
    <source>
        <dbReference type="EMBL" id="OGI76700.1"/>
    </source>
</evidence>
<dbReference type="EMBL" id="MFUA01000021">
    <property type="protein sequence ID" value="OGI76700.1"/>
    <property type="molecule type" value="Genomic_DNA"/>
</dbReference>
<comment type="caution">
    <text evidence="1">The sequence shown here is derived from an EMBL/GenBank/DDBJ whole genome shotgun (WGS) entry which is preliminary data.</text>
</comment>